<dbReference type="AlphaFoldDB" id="A0A5B6T9D3"/>
<keyword evidence="1" id="KW-1133">Transmembrane helix</keyword>
<feature type="transmembrane region" description="Helical" evidence="1">
    <location>
        <begin position="40"/>
        <end position="60"/>
    </location>
</feature>
<accession>A0A5B6T9D3</accession>
<dbReference type="RefSeq" id="WP_149092745.1">
    <property type="nucleotide sequence ID" value="NZ_VKKY01000003.1"/>
</dbReference>
<feature type="transmembrane region" description="Helical" evidence="1">
    <location>
        <begin position="106"/>
        <end position="124"/>
    </location>
</feature>
<reference evidence="2 3" key="1">
    <citation type="submission" date="2019-07" db="EMBL/GenBank/DDBJ databases">
        <title>Rufibacter sp. nov., isolated from lake sediment.</title>
        <authorList>
            <person name="Qu J.-H."/>
        </authorList>
    </citation>
    <scope>NUCLEOTIDE SEQUENCE [LARGE SCALE GENOMIC DNA]</scope>
    <source>
        <strain evidence="2 3">NBS58-1</strain>
    </source>
</reference>
<evidence type="ECO:0000256" key="1">
    <source>
        <dbReference type="SAM" id="Phobius"/>
    </source>
</evidence>
<feature type="transmembrane region" description="Helical" evidence="1">
    <location>
        <begin position="67"/>
        <end position="86"/>
    </location>
</feature>
<evidence type="ECO:0000313" key="2">
    <source>
        <dbReference type="EMBL" id="KAA3436806.1"/>
    </source>
</evidence>
<proteinExistence type="predicted"/>
<dbReference type="Proteomes" id="UP000324133">
    <property type="component" value="Unassembled WGS sequence"/>
</dbReference>
<dbReference type="EMBL" id="VKKY01000003">
    <property type="protein sequence ID" value="KAA3436806.1"/>
    <property type="molecule type" value="Genomic_DNA"/>
</dbReference>
<evidence type="ECO:0000313" key="3">
    <source>
        <dbReference type="Proteomes" id="UP000324133"/>
    </source>
</evidence>
<sequence length="133" mass="13817">MTTKTASLLIGFTFLAVGLLGFVPNPIVGDTHSAIFHADAVHNMVHIVSGALFILVALAAPAQAATFLKVFGVVYLLLGVIGFITIGDSGMTKLLGFLPVNGADNYLHVALGIVIFLAGMLPRARIAGIGTRM</sequence>
<keyword evidence="1" id="KW-0812">Transmembrane</keyword>
<dbReference type="OrthoDB" id="26124at2"/>
<dbReference type="Pfam" id="PF14325">
    <property type="entry name" value="DUF4383"/>
    <property type="match status" value="1"/>
</dbReference>
<keyword evidence="3" id="KW-1185">Reference proteome</keyword>
<name>A0A5B6T9D3_9BACT</name>
<protein>
    <submittedName>
        <fullName evidence="2">DUF4383 domain-containing protein</fullName>
    </submittedName>
</protein>
<gene>
    <name evidence="2" type="ORF">FOA19_20750</name>
</gene>
<feature type="transmembrane region" description="Helical" evidence="1">
    <location>
        <begin position="7"/>
        <end position="28"/>
    </location>
</feature>
<organism evidence="2 3">
    <name type="scientific">Rufibacter hautae</name>
    <dbReference type="NCBI Taxonomy" id="2595005"/>
    <lineage>
        <taxon>Bacteria</taxon>
        <taxon>Pseudomonadati</taxon>
        <taxon>Bacteroidota</taxon>
        <taxon>Cytophagia</taxon>
        <taxon>Cytophagales</taxon>
        <taxon>Hymenobacteraceae</taxon>
        <taxon>Rufibacter</taxon>
    </lineage>
</organism>
<keyword evidence="1" id="KW-0472">Membrane</keyword>
<comment type="caution">
    <text evidence="2">The sequence shown here is derived from an EMBL/GenBank/DDBJ whole genome shotgun (WGS) entry which is preliminary data.</text>
</comment>